<protein>
    <submittedName>
        <fullName evidence="2">Uncharacterized protein</fullName>
    </submittedName>
</protein>
<accession>A0A438DDK7</accession>
<feature type="compositionally biased region" description="Polar residues" evidence="1">
    <location>
        <begin position="85"/>
        <end position="101"/>
    </location>
</feature>
<evidence type="ECO:0000313" key="3">
    <source>
        <dbReference type="Proteomes" id="UP000288805"/>
    </source>
</evidence>
<gene>
    <name evidence="2" type="ORF">CK203_116150</name>
</gene>
<evidence type="ECO:0000313" key="2">
    <source>
        <dbReference type="EMBL" id="RVW33563.1"/>
    </source>
</evidence>
<dbReference type="AlphaFoldDB" id="A0A438DDK7"/>
<feature type="region of interest" description="Disordered" evidence="1">
    <location>
        <begin position="71"/>
        <end position="124"/>
    </location>
</feature>
<reference evidence="2 3" key="1">
    <citation type="journal article" date="2018" name="PLoS Genet.">
        <title>Population sequencing reveals clonal diversity and ancestral inbreeding in the grapevine cultivar Chardonnay.</title>
        <authorList>
            <person name="Roach M.J."/>
            <person name="Johnson D.L."/>
            <person name="Bohlmann J."/>
            <person name="van Vuuren H.J."/>
            <person name="Jones S.J."/>
            <person name="Pretorius I.S."/>
            <person name="Schmidt S.A."/>
            <person name="Borneman A.R."/>
        </authorList>
    </citation>
    <scope>NUCLEOTIDE SEQUENCE [LARGE SCALE GENOMIC DNA]</scope>
    <source>
        <strain evidence="3">cv. Chardonnay</strain>
        <tissue evidence="2">Leaf</tissue>
    </source>
</reference>
<comment type="caution">
    <text evidence="2">The sequence shown here is derived from an EMBL/GenBank/DDBJ whole genome shotgun (WGS) entry which is preliminary data.</text>
</comment>
<dbReference type="Proteomes" id="UP000288805">
    <property type="component" value="Unassembled WGS sequence"/>
</dbReference>
<dbReference type="EMBL" id="QGNW01001672">
    <property type="protein sequence ID" value="RVW33563.1"/>
    <property type="molecule type" value="Genomic_DNA"/>
</dbReference>
<evidence type="ECO:0000256" key="1">
    <source>
        <dbReference type="SAM" id="MobiDB-lite"/>
    </source>
</evidence>
<proteinExistence type="predicted"/>
<sequence length="175" mass="19387">MLDELASTLASIKEFMQDSSCISDNTNSSSWDFTWYSIPSGRSDYRMEDLKSLVHATFNVEEAIARGLWTNTAHSPDSKGKRPVGSSSRSGEPYIAQTSMQPRPPHPRATTHPPPRPYAQRPVRQFTPLGMTLTRAFEKLRDAGLTVPLALRPLPHPIPLHFRSQALLTSSDSGA</sequence>
<name>A0A438DDK7_VITVI</name>
<organism evidence="2 3">
    <name type="scientific">Vitis vinifera</name>
    <name type="common">Grape</name>
    <dbReference type="NCBI Taxonomy" id="29760"/>
    <lineage>
        <taxon>Eukaryota</taxon>
        <taxon>Viridiplantae</taxon>
        <taxon>Streptophyta</taxon>
        <taxon>Embryophyta</taxon>
        <taxon>Tracheophyta</taxon>
        <taxon>Spermatophyta</taxon>
        <taxon>Magnoliopsida</taxon>
        <taxon>eudicotyledons</taxon>
        <taxon>Gunneridae</taxon>
        <taxon>Pentapetalae</taxon>
        <taxon>rosids</taxon>
        <taxon>Vitales</taxon>
        <taxon>Vitaceae</taxon>
        <taxon>Viteae</taxon>
        <taxon>Vitis</taxon>
    </lineage>
</organism>